<keyword evidence="4 8" id="KW-1003">Cell membrane</keyword>
<evidence type="ECO:0000256" key="7">
    <source>
        <dbReference type="ARBA" id="ARBA00023136"/>
    </source>
</evidence>
<evidence type="ECO:0000256" key="1">
    <source>
        <dbReference type="ARBA" id="ARBA00004651"/>
    </source>
</evidence>
<evidence type="ECO:0000256" key="8">
    <source>
        <dbReference type="RuleBase" id="RU363041"/>
    </source>
</evidence>
<sequence length="236" mass="23970">MNVPLLLTAGLAAGAVNAIAGGGSLITFPALIAAGLPPVTANVSNSIAATGGYIASVAGSWKDLDRSRALRLIPTALAGAATGCAILLNTPESAFEAVVPFLVLAASLALLVPRKEARETHPAVVHLTVFALSTYAGYFGAAVGVMLLAGLSLTLADKLTRINALKNVISASTGLTTAVIFGVFAHVHWGAVALLLPATVIGGYLGARLARRVPAKVLRAFVVVFGVAIAAWLFIR</sequence>
<keyword evidence="7 8" id="KW-0472">Membrane</keyword>
<evidence type="ECO:0000313" key="9">
    <source>
        <dbReference type="EMBL" id="MBG6138396.1"/>
    </source>
</evidence>
<keyword evidence="5 8" id="KW-0812">Transmembrane</keyword>
<comment type="subcellular location">
    <subcellularLocation>
        <location evidence="1 8">Cell membrane</location>
        <topology evidence="1 8">Multi-pass membrane protein</topology>
    </subcellularLocation>
</comment>
<comment type="similarity">
    <text evidence="2 8">Belongs to the 4-toluene sulfonate uptake permease (TSUP) (TC 2.A.102) family.</text>
</comment>
<protein>
    <recommendedName>
        <fullName evidence="8">Probable membrane transporter protein</fullName>
    </recommendedName>
</protein>
<name>A0A8J7KLU7_9ACTN</name>
<dbReference type="EMBL" id="JADOUF010000001">
    <property type="protein sequence ID" value="MBG6138396.1"/>
    <property type="molecule type" value="Genomic_DNA"/>
</dbReference>
<gene>
    <name evidence="9" type="ORF">IW245_004590</name>
</gene>
<accession>A0A8J7KLU7</accession>
<feature type="transmembrane region" description="Helical" evidence="8">
    <location>
        <begin position="217"/>
        <end position="235"/>
    </location>
</feature>
<reference evidence="9" key="1">
    <citation type="submission" date="2020-11" db="EMBL/GenBank/DDBJ databases">
        <title>Sequencing the genomes of 1000 actinobacteria strains.</title>
        <authorList>
            <person name="Klenk H.-P."/>
        </authorList>
    </citation>
    <scope>NUCLEOTIDE SEQUENCE</scope>
    <source>
        <strain evidence="9">DSM 45356</strain>
    </source>
</reference>
<keyword evidence="3" id="KW-0813">Transport</keyword>
<evidence type="ECO:0000256" key="2">
    <source>
        <dbReference type="ARBA" id="ARBA00009142"/>
    </source>
</evidence>
<keyword evidence="10" id="KW-1185">Reference proteome</keyword>
<keyword evidence="6 8" id="KW-1133">Transmembrane helix</keyword>
<dbReference type="GO" id="GO:0005886">
    <property type="term" value="C:plasma membrane"/>
    <property type="evidence" value="ECO:0007669"/>
    <property type="project" value="UniProtKB-SubCell"/>
</dbReference>
<evidence type="ECO:0000313" key="10">
    <source>
        <dbReference type="Proteomes" id="UP000622552"/>
    </source>
</evidence>
<evidence type="ECO:0000256" key="3">
    <source>
        <dbReference type="ARBA" id="ARBA00022448"/>
    </source>
</evidence>
<dbReference type="PANTHER" id="PTHR30269">
    <property type="entry name" value="TRANSMEMBRANE PROTEIN YFCA"/>
    <property type="match status" value="1"/>
</dbReference>
<feature type="transmembrane region" description="Helical" evidence="8">
    <location>
        <begin position="94"/>
        <end position="112"/>
    </location>
</feature>
<comment type="caution">
    <text evidence="9">The sequence shown here is derived from an EMBL/GenBank/DDBJ whole genome shotgun (WGS) entry which is preliminary data.</text>
</comment>
<dbReference type="Pfam" id="PF01925">
    <property type="entry name" value="TauE"/>
    <property type="match status" value="1"/>
</dbReference>
<dbReference type="AlphaFoldDB" id="A0A8J7KLU7"/>
<feature type="transmembrane region" description="Helical" evidence="8">
    <location>
        <begin position="175"/>
        <end position="205"/>
    </location>
</feature>
<dbReference type="InterPro" id="IPR052017">
    <property type="entry name" value="TSUP"/>
</dbReference>
<organism evidence="9 10">
    <name type="scientific">Longispora fulva</name>
    <dbReference type="NCBI Taxonomy" id="619741"/>
    <lineage>
        <taxon>Bacteria</taxon>
        <taxon>Bacillati</taxon>
        <taxon>Actinomycetota</taxon>
        <taxon>Actinomycetes</taxon>
        <taxon>Micromonosporales</taxon>
        <taxon>Micromonosporaceae</taxon>
        <taxon>Longispora</taxon>
    </lineage>
</organism>
<proteinExistence type="inferred from homology"/>
<evidence type="ECO:0000256" key="4">
    <source>
        <dbReference type="ARBA" id="ARBA00022475"/>
    </source>
</evidence>
<dbReference type="PANTHER" id="PTHR30269:SF0">
    <property type="entry name" value="MEMBRANE TRANSPORTER PROTEIN YFCA-RELATED"/>
    <property type="match status" value="1"/>
</dbReference>
<evidence type="ECO:0000256" key="5">
    <source>
        <dbReference type="ARBA" id="ARBA00022692"/>
    </source>
</evidence>
<dbReference type="InterPro" id="IPR002781">
    <property type="entry name" value="TM_pro_TauE-like"/>
</dbReference>
<dbReference type="RefSeq" id="WP_197005159.1">
    <property type="nucleotide sequence ID" value="NZ_BONS01000037.1"/>
</dbReference>
<dbReference type="Proteomes" id="UP000622552">
    <property type="component" value="Unassembled WGS sequence"/>
</dbReference>
<feature type="transmembrane region" description="Helical" evidence="8">
    <location>
        <begin position="69"/>
        <end position="88"/>
    </location>
</feature>
<evidence type="ECO:0000256" key="6">
    <source>
        <dbReference type="ARBA" id="ARBA00022989"/>
    </source>
</evidence>
<feature type="transmembrane region" description="Helical" evidence="8">
    <location>
        <begin position="124"/>
        <end position="155"/>
    </location>
</feature>